<feature type="compositionally biased region" description="Polar residues" evidence="1">
    <location>
        <begin position="141"/>
        <end position="162"/>
    </location>
</feature>
<gene>
    <name evidence="2" type="ORF">CKO42_08515</name>
</gene>
<evidence type="ECO:0000313" key="3">
    <source>
        <dbReference type="Proteomes" id="UP001138768"/>
    </source>
</evidence>
<comment type="caution">
    <text evidence="2">The sequence shown here is derived from an EMBL/GenBank/DDBJ whole genome shotgun (WGS) entry which is preliminary data.</text>
</comment>
<proteinExistence type="predicted"/>
<keyword evidence="3" id="KW-1185">Reference proteome</keyword>
<evidence type="ECO:0000256" key="1">
    <source>
        <dbReference type="SAM" id="MobiDB-lite"/>
    </source>
</evidence>
<accession>A0A9X1B3Y3</accession>
<name>A0A9X1B3Y3_9GAMM</name>
<sequence>MTMKTELLELEMQLLLLRYSEDQVLRALAEAQSKPLEEIQRKVTSLREKKHTAKTTKPAKKSISETVEELAAESPNRDLLIELAAKYENKRFLPELKDVKRFAEKSGISGSMPTRESSAKRLFTALLGFERNQLEGILSESPGSGESAFSQLSRQLIEGSSE</sequence>
<evidence type="ECO:0000313" key="2">
    <source>
        <dbReference type="EMBL" id="MBK1618479.1"/>
    </source>
</evidence>
<dbReference type="Proteomes" id="UP001138768">
    <property type="component" value="Unassembled WGS sequence"/>
</dbReference>
<dbReference type="AlphaFoldDB" id="A0A9X1B3Y3"/>
<feature type="region of interest" description="Disordered" evidence="1">
    <location>
        <begin position="137"/>
        <end position="162"/>
    </location>
</feature>
<reference evidence="2 3" key="1">
    <citation type="journal article" date="2020" name="Microorganisms">
        <title>Osmotic Adaptation and Compatible Solute Biosynthesis of Phototrophic Bacteria as Revealed from Genome Analyses.</title>
        <authorList>
            <person name="Imhoff J.F."/>
            <person name="Rahn T."/>
            <person name="Kunzel S."/>
            <person name="Keller A."/>
            <person name="Neulinger S.C."/>
        </authorList>
    </citation>
    <scope>NUCLEOTIDE SEQUENCE [LARGE SCALE GENOMIC DNA]</scope>
    <source>
        <strain evidence="2 3">DSM 25653</strain>
    </source>
</reference>
<organism evidence="2 3">
    <name type="scientific">Lamprobacter modestohalophilus</name>
    <dbReference type="NCBI Taxonomy" id="1064514"/>
    <lineage>
        <taxon>Bacteria</taxon>
        <taxon>Pseudomonadati</taxon>
        <taxon>Pseudomonadota</taxon>
        <taxon>Gammaproteobacteria</taxon>
        <taxon>Chromatiales</taxon>
        <taxon>Chromatiaceae</taxon>
        <taxon>Lamprobacter</taxon>
    </lineage>
</organism>
<dbReference type="EMBL" id="NRRY01000010">
    <property type="protein sequence ID" value="MBK1618479.1"/>
    <property type="molecule type" value="Genomic_DNA"/>
</dbReference>
<protein>
    <submittedName>
        <fullName evidence="2">Uncharacterized protein</fullName>
    </submittedName>
</protein>